<dbReference type="PANTHER" id="PTHR43099">
    <property type="entry name" value="UPF0053 PROTEIN YRKA"/>
    <property type="match status" value="1"/>
</dbReference>
<evidence type="ECO:0000256" key="5">
    <source>
        <dbReference type="ARBA" id="ARBA00022737"/>
    </source>
</evidence>
<dbReference type="Gene3D" id="3.30.465.10">
    <property type="match status" value="1"/>
</dbReference>
<dbReference type="PROSITE" id="PS51846">
    <property type="entry name" value="CNNM"/>
    <property type="match status" value="1"/>
</dbReference>
<dbReference type="InterPro" id="IPR044751">
    <property type="entry name" value="Ion_transp-like_CBS"/>
</dbReference>
<name>A0A4R5DF37_9ACTN</name>
<dbReference type="InParanoid" id="A0A4R5DF37"/>
<dbReference type="FunCoup" id="A0A4R5DF37">
    <property type="interactions" value="4"/>
</dbReference>
<dbReference type="InterPro" id="IPR051676">
    <property type="entry name" value="UPF0053_domain"/>
</dbReference>
<dbReference type="AlphaFoldDB" id="A0A4R5DF37"/>
<evidence type="ECO:0000256" key="10">
    <source>
        <dbReference type="PROSITE-ProRule" id="PRU01193"/>
    </source>
</evidence>
<evidence type="ECO:0000313" key="15">
    <source>
        <dbReference type="Proteomes" id="UP000294739"/>
    </source>
</evidence>
<comment type="similarity">
    <text evidence="2">Belongs to the UPF0053 family.</text>
</comment>
<dbReference type="SUPFAM" id="SSF54631">
    <property type="entry name" value="CBS-domain pair"/>
    <property type="match status" value="1"/>
</dbReference>
<evidence type="ECO:0000259" key="13">
    <source>
        <dbReference type="PROSITE" id="PS51846"/>
    </source>
</evidence>
<dbReference type="PANTHER" id="PTHR43099:SF6">
    <property type="entry name" value="UPF0053 PROTEIN RV1842C"/>
    <property type="match status" value="1"/>
</dbReference>
<keyword evidence="7 9" id="KW-0129">CBS domain</keyword>
<dbReference type="SMART" id="SM00116">
    <property type="entry name" value="CBS"/>
    <property type="match status" value="2"/>
</dbReference>
<dbReference type="Pfam" id="PF01595">
    <property type="entry name" value="CNNM"/>
    <property type="match status" value="1"/>
</dbReference>
<comment type="subcellular location">
    <subcellularLocation>
        <location evidence="1">Cell membrane</location>
        <topology evidence="1">Multi-pass membrane protein</topology>
    </subcellularLocation>
</comment>
<dbReference type="GO" id="GO:0005886">
    <property type="term" value="C:plasma membrane"/>
    <property type="evidence" value="ECO:0007669"/>
    <property type="project" value="UniProtKB-SubCell"/>
</dbReference>
<dbReference type="SUPFAM" id="SSF56176">
    <property type="entry name" value="FAD-binding/transporter-associated domain-like"/>
    <property type="match status" value="1"/>
</dbReference>
<keyword evidence="8 10" id="KW-0472">Membrane</keyword>
<dbReference type="SMART" id="SM01091">
    <property type="entry name" value="CorC_HlyC"/>
    <property type="match status" value="1"/>
</dbReference>
<evidence type="ECO:0000256" key="7">
    <source>
        <dbReference type="ARBA" id="ARBA00023122"/>
    </source>
</evidence>
<dbReference type="Pfam" id="PF00571">
    <property type="entry name" value="CBS"/>
    <property type="match status" value="2"/>
</dbReference>
<gene>
    <name evidence="14" type="ORF">E1269_08405</name>
</gene>
<dbReference type="PROSITE" id="PS51371">
    <property type="entry name" value="CBS"/>
    <property type="match status" value="2"/>
</dbReference>
<protein>
    <submittedName>
        <fullName evidence="14">HlyC/CorC family transporter</fullName>
    </submittedName>
</protein>
<accession>A0A4R5DF37</accession>
<evidence type="ECO:0000256" key="8">
    <source>
        <dbReference type="ARBA" id="ARBA00023136"/>
    </source>
</evidence>
<feature type="domain" description="CNNM transmembrane" evidence="13">
    <location>
        <begin position="1"/>
        <end position="203"/>
    </location>
</feature>
<evidence type="ECO:0000256" key="11">
    <source>
        <dbReference type="SAM" id="Phobius"/>
    </source>
</evidence>
<dbReference type="InterPro" id="IPR036318">
    <property type="entry name" value="FAD-bd_PCMH-like_sf"/>
</dbReference>
<evidence type="ECO:0000256" key="9">
    <source>
        <dbReference type="PROSITE-ProRule" id="PRU00703"/>
    </source>
</evidence>
<keyword evidence="5" id="KW-0677">Repeat</keyword>
<dbReference type="Pfam" id="PF03471">
    <property type="entry name" value="CorC_HlyC"/>
    <property type="match status" value="1"/>
</dbReference>
<keyword evidence="4 10" id="KW-0812">Transmembrane</keyword>
<dbReference type="EMBL" id="SMKZ01000009">
    <property type="protein sequence ID" value="TDE11777.1"/>
    <property type="molecule type" value="Genomic_DNA"/>
</dbReference>
<comment type="caution">
    <text evidence="14">The sequence shown here is derived from an EMBL/GenBank/DDBJ whole genome shotgun (WGS) entry which is preliminary data.</text>
</comment>
<dbReference type="CDD" id="cd04590">
    <property type="entry name" value="CBS_pair_CorC_HlyC_assoc"/>
    <property type="match status" value="1"/>
</dbReference>
<dbReference type="RefSeq" id="WP_131893328.1">
    <property type="nucleotide sequence ID" value="NZ_SMKZ01000009.1"/>
</dbReference>
<organism evidence="14 15">
    <name type="scientific">Jiangella asiatica</name>
    <dbReference type="NCBI Taxonomy" id="2530372"/>
    <lineage>
        <taxon>Bacteria</taxon>
        <taxon>Bacillati</taxon>
        <taxon>Actinomycetota</taxon>
        <taxon>Actinomycetes</taxon>
        <taxon>Jiangellales</taxon>
        <taxon>Jiangellaceae</taxon>
        <taxon>Jiangella</taxon>
    </lineage>
</organism>
<dbReference type="InterPro" id="IPR016169">
    <property type="entry name" value="FAD-bd_PCMH_sub2"/>
</dbReference>
<feature type="transmembrane region" description="Helical" evidence="11">
    <location>
        <begin position="58"/>
        <end position="78"/>
    </location>
</feature>
<dbReference type="InterPro" id="IPR005170">
    <property type="entry name" value="Transptr-assoc_dom"/>
</dbReference>
<evidence type="ECO:0000256" key="3">
    <source>
        <dbReference type="ARBA" id="ARBA00022475"/>
    </source>
</evidence>
<keyword evidence="6 10" id="KW-1133">Transmembrane helix</keyword>
<proteinExistence type="inferred from homology"/>
<evidence type="ECO:0000256" key="6">
    <source>
        <dbReference type="ARBA" id="ARBA00022989"/>
    </source>
</evidence>
<keyword evidence="15" id="KW-1185">Reference proteome</keyword>
<dbReference type="GO" id="GO:0050660">
    <property type="term" value="F:flavin adenine dinucleotide binding"/>
    <property type="evidence" value="ECO:0007669"/>
    <property type="project" value="InterPro"/>
</dbReference>
<keyword evidence="3" id="KW-1003">Cell membrane</keyword>
<feature type="domain" description="CBS" evidence="12">
    <location>
        <begin position="286"/>
        <end position="343"/>
    </location>
</feature>
<feature type="domain" description="CBS" evidence="12">
    <location>
        <begin position="221"/>
        <end position="280"/>
    </location>
</feature>
<evidence type="ECO:0000256" key="1">
    <source>
        <dbReference type="ARBA" id="ARBA00004651"/>
    </source>
</evidence>
<reference evidence="14 15" key="1">
    <citation type="submission" date="2019-03" db="EMBL/GenBank/DDBJ databases">
        <title>Draft genome sequences of novel Actinobacteria.</title>
        <authorList>
            <person name="Sahin N."/>
            <person name="Ay H."/>
            <person name="Saygin H."/>
        </authorList>
    </citation>
    <scope>NUCLEOTIDE SEQUENCE [LARGE SCALE GENOMIC DNA]</scope>
    <source>
        <strain evidence="14 15">5K138</strain>
    </source>
</reference>
<sequence length="453" mass="47638">MSAAAAILAVFVLTFGTAYFVAQEFAYVTADRVELTRQAEAGDKRAASAVRVMRRLSFMLSAAQVGITVTGLIVGLIAEPAFAQVVRPALESVGLPDAAVPGVSVAVGFVVATVIQMVLGELFPKNLALATPERLAKLLASSTHVYLAVSGPVVRLFDNSANWVLRKVGIEPVQELHHGATLEELGHIIGESEAQGSLSSHLSGILARALSFSDHTAGEAMVPRPDVRGVKATDTAAAVIELIATYGHSNYPVRGEGTDEVLGVVGVRELMYVAPQDVATTSVGDIARPALLVPDSLPLPALVERMQDTADEFACVVDEYGGLAGIVTLEDVAEELVGDITDETDQQAVLVSRDGDWWRLDAGLRVDEAAAYTGLPLPESDDYDTVAGLIVAALGRFAEPGDRLLVGAARTNGSGETIEIEVVSVARHVPEIVRLREVDAAGVRGGRPTEVQP</sequence>
<dbReference type="InterPro" id="IPR002550">
    <property type="entry name" value="CNNM"/>
</dbReference>
<dbReference type="InterPro" id="IPR046342">
    <property type="entry name" value="CBS_dom_sf"/>
</dbReference>
<dbReference type="Proteomes" id="UP000294739">
    <property type="component" value="Unassembled WGS sequence"/>
</dbReference>
<evidence type="ECO:0000256" key="4">
    <source>
        <dbReference type="ARBA" id="ARBA00022692"/>
    </source>
</evidence>
<evidence type="ECO:0000313" key="14">
    <source>
        <dbReference type="EMBL" id="TDE11777.1"/>
    </source>
</evidence>
<evidence type="ECO:0000259" key="12">
    <source>
        <dbReference type="PROSITE" id="PS51371"/>
    </source>
</evidence>
<dbReference type="OrthoDB" id="110231at2"/>
<dbReference type="InterPro" id="IPR000644">
    <property type="entry name" value="CBS_dom"/>
</dbReference>
<dbReference type="Gene3D" id="3.10.580.10">
    <property type="entry name" value="CBS-domain"/>
    <property type="match status" value="1"/>
</dbReference>
<feature type="transmembrane region" description="Helical" evidence="11">
    <location>
        <begin position="98"/>
        <end position="119"/>
    </location>
</feature>
<evidence type="ECO:0000256" key="2">
    <source>
        <dbReference type="ARBA" id="ARBA00006337"/>
    </source>
</evidence>